<dbReference type="Gene3D" id="3.30.420.140">
    <property type="entry name" value="YqgF/RNase H-like domain"/>
    <property type="match status" value="1"/>
</dbReference>
<protein>
    <submittedName>
        <fullName evidence="2">Resolvase</fullName>
    </submittedName>
</protein>
<dbReference type="InterPro" id="IPR012337">
    <property type="entry name" value="RNaseH-like_sf"/>
</dbReference>
<dbReference type="EMBL" id="QBML01000032">
    <property type="protein sequence ID" value="PZO37300.1"/>
    <property type="molecule type" value="Genomic_DNA"/>
</dbReference>
<dbReference type="Proteomes" id="UP000249467">
    <property type="component" value="Unassembled WGS sequence"/>
</dbReference>
<dbReference type="InterPro" id="IPR037027">
    <property type="entry name" value="YqgF/RNaseH-like_dom_sf"/>
</dbReference>
<gene>
    <name evidence="2" type="ORF">DCF19_19160</name>
</gene>
<sequence>MLLGFDPGKQKCGVAVMGLDRKLHFQAVVPSQEAIAKVGNLLDSCPISLMVMGDQTASKQWKAELQSIFPDLRIITVDERYSSEEARQRFWQIYPAKGLMRVVPLGMRSPDRPIDDIVAIILIERYLSRLISS</sequence>
<feature type="domain" description="YqgF/RNase H-like" evidence="1">
    <location>
        <begin position="1"/>
        <end position="86"/>
    </location>
</feature>
<dbReference type="AlphaFoldDB" id="A0A2W4VZ74"/>
<dbReference type="SUPFAM" id="SSF53098">
    <property type="entry name" value="Ribonuclease H-like"/>
    <property type="match status" value="1"/>
</dbReference>
<reference evidence="2 3" key="2">
    <citation type="submission" date="2018-06" db="EMBL/GenBank/DDBJ databases">
        <title>Metagenomic assembly of (sub)arctic Cyanobacteria and their associated microbiome from non-axenic cultures.</title>
        <authorList>
            <person name="Baurain D."/>
        </authorList>
    </citation>
    <scope>NUCLEOTIDE SEQUENCE [LARGE SCALE GENOMIC DNA]</scope>
    <source>
        <strain evidence="2">ULC066bin1</strain>
    </source>
</reference>
<dbReference type="InterPro" id="IPR006641">
    <property type="entry name" value="YqgF/RNaseH-like_dom"/>
</dbReference>
<comment type="caution">
    <text evidence="2">The sequence shown here is derived from an EMBL/GenBank/DDBJ whole genome shotgun (WGS) entry which is preliminary data.</text>
</comment>
<name>A0A2W4VZ74_9CYAN</name>
<dbReference type="GO" id="GO:0006139">
    <property type="term" value="P:nucleobase-containing compound metabolic process"/>
    <property type="evidence" value="ECO:0007669"/>
    <property type="project" value="InterPro"/>
</dbReference>
<dbReference type="SMART" id="SM00732">
    <property type="entry name" value="YqgFc"/>
    <property type="match status" value="1"/>
</dbReference>
<proteinExistence type="predicted"/>
<accession>A0A2W4VZ74</accession>
<organism evidence="2 3">
    <name type="scientific">Pseudanabaena frigida</name>
    <dbReference type="NCBI Taxonomy" id="945775"/>
    <lineage>
        <taxon>Bacteria</taxon>
        <taxon>Bacillati</taxon>
        <taxon>Cyanobacteriota</taxon>
        <taxon>Cyanophyceae</taxon>
        <taxon>Pseudanabaenales</taxon>
        <taxon>Pseudanabaenaceae</taxon>
        <taxon>Pseudanabaena</taxon>
    </lineage>
</organism>
<reference evidence="2 3" key="1">
    <citation type="submission" date="2018-04" db="EMBL/GenBank/DDBJ databases">
        <authorList>
            <person name="Go L.Y."/>
            <person name="Mitchell J.A."/>
        </authorList>
    </citation>
    <scope>NUCLEOTIDE SEQUENCE [LARGE SCALE GENOMIC DNA]</scope>
    <source>
        <strain evidence="2">ULC066bin1</strain>
    </source>
</reference>
<evidence type="ECO:0000313" key="3">
    <source>
        <dbReference type="Proteomes" id="UP000249467"/>
    </source>
</evidence>
<evidence type="ECO:0000259" key="1">
    <source>
        <dbReference type="SMART" id="SM00732"/>
    </source>
</evidence>
<evidence type="ECO:0000313" key="2">
    <source>
        <dbReference type="EMBL" id="PZO37300.1"/>
    </source>
</evidence>